<reference evidence="6 7" key="1">
    <citation type="submission" date="2023-12" db="EMBL/GenBank/DDBJ databases">
        <title>Novel species of the genus Arcicella isolated from rivers.</title>
        <authorList>
            <person name="Lu H."/>
        </authorList>
    </citation>
    <scope>NUCLEOTIDE SEQUENCE [LARGE SCALE GENOMIC DNA]</scope>
    <source>
        <strain evidence="6 7">KCTC 23307</strain>
    </source>
</reference>
<comment type="caution">
    <text evidence="6">The sequence shown here is derived from an EMBL/GenBank/DDBJ whole genome shotgun (WGS) entry which is preliminary data.</text>
</comment>
<dbReference type="CDD" id="cd06170">
    <property type="entry name" value="LuxR_C_like"/>
    <property type="match status" value="1"/>
</dbReference>
<dbReference type="PROSITE" id="PS50043">
    <property type="entry name" value="HTH_LUXR_2"/>
    <property type="match status" value="1"/>
</dbReference>
<dbReference type="InterPro" id="IPR011006">
    <property type="entry name" value="CheY-like_superfamily"/>
</dbReference>
<keyword evidence="7" id="KW-1185">Reference proteome</keyword>
<feature type="domain" description="Response regulatory" evidence="5">
    <location>
        <begin position="4"/>
        <end position="122"/>
    </location>
</feature>
<dbReference type="PRINTS" id="PR00038">
    <property type="entry name" value="HTHLUXR"/>
</dbReference>
<evidence type="ECO:0000256" key="1">
    <source>
        <dbReference type="ARBA" id="ARBA00022553"/>
    </source>
</evidence>
<dbReference type="PANTHER" id="PTHR43214">
    <property type="entry name" value="TWO-COMPONENT RESPONSE REGULATOR"/>
    <property type="match status" value="1"/>
</dbReference>
<dbReference type="Gene3D" id="3.40.50.2300">
    <property type="match status" value="1"/>
</dbReference>
<dbReference type="InterPro" id="IPR058245">
    <property type="entry name" value="NreC/VraR/RcsB-like_REC"/>
</dbReference>
<evidence type="ECO:0000313" key="7">
    <source>
        <dbReference type="Proteomes" id="UP001302949"/>
    </source>
</evidence>
<dbReference type="CDD" id="cd17535">
    <property type="entry name" value="REC_NarL-like"/>
    <property type="match status" value="1"/>
</dbReference>
<sequence>MGIKIGIIEDDLILRKNIEAFFSITRDMEISFSVNSIENFLAISNSLAFGSYLVLVDIGLPGVSGIEGISVVRKTIPDAHIIMISGSSSEESIWQSVKAGANGYLLKPLSLDKLAEQIEIVKNNGALISPEVASILFSKISHSEEDKLTSLRKRLTKRELEVVDYLLKGMSYKEIANKLFISYSTVNDHVKKIYSKLEINSKGELLALFIN</sequence>
<organism evidence="6 7">
    <name type="scientific">Arcicella rigui</name>
    <dbReference type="NCBI Taxonomy" id="797020"/>
    <lineage>
        <taxon>Bacteria</taxon>
        <taxon>Pseudomonadati</taxon>
        <taxon>Bacteroidota</taxon>
        <taxon>Cytophagia</taxon>
        <taxon>Cytophagales</taxon>
        <taxon>Flectobacillaceae</taxon>
        <taxon>Arcicella</taxon>
    </lineage>
</organism>
<evidence type="ECO:0000259" key="5">
    <source>
        <dbReference type="PROSITE" id="PS50110"/>
    </source>
</evidence>
<name>A0ABU5Q5L1_9BACT</name>
<accession>A0ABU5Q5L1</accession>
<feature type="domain" description="HTH luxR-type" evidence="4">
    <location>
        <begin position="148"/>
        <end position="211"/>
    </location>
</feature>
<dbReference type="Pfam" id="PF00196">
    <property type="entry name" value="GerE"/>
    <property type="match status" value="1"/>
</dbReference>
<dbReference type="SUPFAM" id="SSF52172">
    <property type="entry name" value="CheY-like"/>
    <property type="match status" value="1"/>
</dbReference>
<evidence type="ECO:0000259" key="4">
    <source>
        <dbReference type="PROSITE" id="PS50043"/>
    </source>
</evidence>
<dbReference type="Proteomes" id="UP001302949">
    <property type="component" value="Unassembled WGS sequence"/>
</dbReference>
<dbReference type="Pfam" id="PF00072">
    <property type="entry name" value="Response_reg"/>
    <property type="match status" value="1"/>
</dbReference>
<evidence type="ECO:0000256" key="2">
    <source>
        <dbReference type="ARBA" id="ARBA00023125"/>
    </source>
</evidence>
<dbReference type="SMART" id="SM00448">
    <property type="entry name" value="REC"/>
    <property type="match status" value="1"/>
</dbReference>
<dbReference type="SMART" id="SM00421">
    <property type="entry name" value="HTH_LUXR"/>
    <property type="match status" value="1"/>
</dbReference>
<evidence type="ECO:0000256" key="3">
    <source>
        <dbReference type="PROSITE-ProRule" id="PRU00169"/>
    </source>
</evidence>
<gene>
    <name evidence="6" type="ORF">VB248_02030</name>
</gene>
<protein>
    <submittedName>
        <fullName evidence="6">Response regulator transcription factor</fullName>
    </submittedName>
</protein>
<feature type="modified residue" description="4-aspartylphosphate" evidence="3">
    <location>
        <position position="57"/>
    </location>
</feature>
<dbReference type="RefSeq" id="WP_323295062.1">
    <property type="nucleotide sequence ID" value="NZ_JAYFUM010000002.1"/>
</dbReference>
<evidence type="ECO:0000313" key="6">
    <source>
        <dbReference type="EMBL" id="MEA5137892.1"/>
    </source>
</evidence>
<dbReference type="InterPro" id="IPR001789">
    <property type="entry name" value="Sig_transdc_resp-reg_receiver"/>
</dbReference>
<dbReference type="InterPro" id="IPR039420">
    <property type="entry name" value="WalR-like"/>
</dbReference>
<keyword evidence="1 3" id="KW-0597">Phosphoprotein</keyword>
<proteinExistence type="predicted"/>
<dbReference type="EMBL" id="JAYFUM010000002">
    <property type="protein sequence ID" value="MEA5137892.1"/>
    <property type="molecule type" value="Genomic_DNA"/>
</dbReference>
<dbReference type="PANTHER" id="PTHR43214:SF43">
    <property type="entry name" value="TWO-COMPONENT RESPONSE REGULATOR"/>
    <property type="match status" value="1"/>
</dbReference>
<dbReference type="InterPro" id="IPR000792">
    <property type="entry name" value="Tscrpt_reg_LuxR_C"/>
</dbReference>
<dbReference type="PROSITE" id="PS50110">
    <property type="entry name" value="RESPONSE_REGULATORY"/>
    <property type="match status" value="1"/>
</dbReference>
<keyword evidence="2" id="KW-0238">DNA-binding</keyword>
<dbReference type="InterPro" id="IPR016032">
    <property type="entry name" value="Sig_transdc_resp-reg_C-effctor"/>
</dbReference>
<dbReference type="SUPFAM" id="SSF46894">
    <property type="entry name" value="C-terminal effector domain of the bipartite response regulators"/>
    <property type="match status" value="1"/>
</dbReference>